<evidence type="ECO:0000313" key="6">
    <source>
        <dbReference type="EMBL" id="KAH7313899.1"/>
    </source>
</evidence>
<reference evidence="6" key="1">
    <citation type="journal article" date="2021" name="Nat. Commun.">
        <title>Genetic determinants of endophytism in the Arabidopsis root mycobiome.</title>
        <authorList>
            <person name="Mesny F."/>
            <person name="Miyauchi S."/>
            <person name="Thiergart T."/>
            <person name="Pickel B."/>
            <person name="Atanasova L."/>
            <person name="Karlsson M."/>
            <person name="Huettel B."/>
            <person name="Barry K.W."/>
            <person name="Haridas S."/>
            <person name="Chen C."/>
            <person name="Bauer D."/>
            <person name="Andreopoulos W."/>
            <person name="Pangilinan J."/>
            <person name="LaButti K."/>
            <person name="Riley R."/>
            <person name="Lipzen A."/>
            <person name="Clum A."/>
            <person name="Drula E."/>
            <person name="Henrissat B."/>
            <person name="Kohler A."/>
            <person name="Grigoriev I.V."/>
            <person name="Martin F.M."/>
            <person name="Hacquard S."/>
        </authorList>
    </citation>
    <scope>NUCLEOTIDE SEQUENCE</scope>
    <source>
        <strain evidence="6">MPI-CAGE-CH-0235</strain>
    </source>
</reference>
<dbReference type="AlphaFoldDB" id="A0A8K0SPA9"/>
<organism evidence="6 7">
    <name type="scientific">Stachybotrys elegans</name>
    <dbReference type="NCBI Taxonomy" id="80388"/>
    <lineage>
        <taxon>Eukaryota</taxon>
        <taxon>Fungi</taxon>
        <taxon>Dikarya</taxon>
        <taxon>Ascomycota</taxon>
        <taxon>Pezizomycotina</taxon>
        <taxon>Sordariomycetes</taxon>
        <taxon>Hypocreomycetidae</taxon>
        <taxon>Hypocreales</taxon>
        <taxon>Stachybotryaceae</taxon>
        <taxon>Stachybotrys</taxon>
    </lineage>
</organism>
<comment type="cofactor">
    <cofactor evidence="5">
        <name>heme</name>
        <dbReference type="ChEBI" id="CHEBI:30413"/>
    </cofactor>
</comment>
<dbReference type="Proteomes" id="UP000813444">
    <property type="component" value="Unassembled WGS sequence"/>
</dbReference>
<name>A0A8K0SPA9_9HYPO</name>
<dbReference type="GO" id="GO:0016705">
    <property type="term" value="F:oxidoreductase activity, acting on paired donors, with incorporation or reduction of molecular oxygen"/>
    <property type="evidence" value="ECO:0007669"/>
    <property type="project" value="InterPro"/>
</dbReference>
<evidence type="ECO:0000256" key="3">
    <source>
        <dbReference type="ARBA" id="ARBA00022723"/>
    </source>
</evidence>
<dbReference type="OrthoDB" id="1470350at2759"/>
<comment type="caution">
    <text evidence="6">The sequence shown here is derived from an EMBL/GenBank/DDBJ whole genome shotgun (WGS) entry which is preliminary data.</text>
</comment>
<dbReference type="Pfam" id="PF00067">
    <property type="entry name" value="p450"/>
    <property type="match status" value="1"/>
</dbReference>
<evidence type="ECO:0000256" key="5">
    <source>
        <dbReference type="PIRSR" id="PIRSR602401-1"/>
    </source>
</evidence>
<evidence type="ECO:0000313" key="7">
    <source>
        <dbReference type="Proteomes" id="UP000813444"/>
    </source>
</evidence>
<dbReference type="Gene3D" id="1.10.630.10">
    <property type="entry name" value="Cytochrome P450"/>
    <property type="match status" value="1"/>
</dbReference>
<evidence type="ECO:0000256" key="4">
    <source>
        <dbReference type="ARBA" id="ARBA00023004"/>
    </source>
</evidence>
<dbReference type="InterPro" id="IPR001128">
    <property type="entry name" value="Cyt_P450"/>
</dbReference>
<dbReference type="InterPro" id="IPR036396">
    <property type="entry name" value="Cyt_P450_sf"/>
</dbReference>
<dbReference type="InterPro" id="IPR050121">
    <property type="entry name" value="Cytochrome_P450_monoxygenase"/>
</dbReference>
<comment type="pathway">
    <text evidence="1">Mycotoxin biosynthesis.</text>
</comment>
<dbReference type="CDD" id="cd11061">
    <property type="entry name" value="CYP67-like"/>
    <property type="match status" value="1"/>
</dbReference>
<dbReference type="PRINTS" id="PR00385">
    <property type="entry name" value="P450"/>
</dbReference>
<keyword evidence="7" id="KW-1185">Reference proteome</keyword>
<keyword evidence="4 5" id="KW-0408">Iron</keyword>
<keyword evidence="2 5" id="KW-0349">Heme</keyword>
<gene>
    <name evidence="6" type="ORF">B0I35DRAFT_452150</name>
</gene>
<dbReference type="InterPro" id="IPR002401">
    <property type="entry name" value="Cyt_P450_E_grp-I"/>
</dbReference>
<dbReference type="GO" id="GO:0005506">
    <property type="term" value="F:iron ion binding"/>
    <property type="evidence" value="ECO:0007669"/>
    <property type="project" value="InterPro"/>
</dbReference>
<dbReference type="PANTHER" id="PTHR24305">
    <property type="entry name" value="CYTOCHROME P450"/>
    <property type="match status" value="1"/>
</dbReference>
<proteinExistence type="predicted"/>
<dbReference type="EMBL" id="JAGPNK010000009">
    <property type="protein sequence ID" value="KAH7313899.1"/>
    <property type="molecule type" value="Genomic_DNA"/>
</dbReference>
<dbReference type="PANTHER" id="PTHR24305:SF226">
    <property type="entry name" value="CYTOCHROME P450 MONOOXYGENASE"/>
    <property type="match status" value="1"/>
</dbReference>
<feature type="binding site" description="axial binding residue" evidence="5">
    <location>
        <position position="433"/>
    </location>
    <ligand>
        <name>heme</name>
        <dbReference type="ChEBI" id="CHEBI:30413"/>
    </ligand>
    <ligandPart>
        <name>Fe</name>
        <dbReference type="ChEBI" id="CHEBI:18248"/>
    </ligandPart>
</feature>
<accession>A0A8K0SPA9</accession>
<sequence>MQFVAVISYHFAWDGLRKYPGPLLARYSDAYLGWNAVKRRVHVITYLNHQKYGPVVRLGPKRLSFNTITALKDIYLNPNVTKARTYVGSRMNNKASLFNFIDKNEHRKSRKMVGSALSDMSLRKFEPTMMQQIDIFLERLLQSCKDGPSQVVDMTPCCQRLGVDIVGHLAFGYALNTQAETTHRFIPEAMNGLSARLNLLMTWPSLRKLDGGVQWLFKKRVERFRGVLRHMIDTRMAMPRNAKHDLYFFAAGDGSTNTEEEDDLRNTQIWAEGGIFFTAGGSTTATAIAACLFYLSRNPSIYSTLASEIRSAFESGRDIRNGPKLAACKYLRAVIDETLRMSPPIPGPMWREQDMTAARKESLVVDGHVIPPGTSVGVGLYSIMHNPEYFPEPFQFRPDRWLESDHEETTSETEARSIMRRAFVPFAMGERNCVGKAMAYLEASLTLAKTIWYFDFEKAQGETGDLGGGTVGGEAGRTVVEEFQLFDVFTVDHSGPSLRFKARGNLWQDFIAST</sequence>
<evidence type="ECO:0000256" key="2">
    <source>
        <dbReference type="ARBA" id="ARBA00022617"/>
    </source>
</evidence>
<keyword evidence="3 5" id="KW-0479">Metal-binding</keyword>
<dbReference type="PRINTS" id="PR00463">
    <property type="entry name" value="EP450I"/>
</dbReference>
<dbReference type="GO" id="GO:0004497">
    <property type="term" value="F:monooxygenase activity"/>
    <property type="evidence" value="ECO:0007669"/>
    <property type="project" value="InterPro"/>
</dbReference>
<protein>
    <submittedName>
        <fullName evidence="6">Cytochrome P450</fullName>
    </submittedName>
</protein>
<dbReference type="GO" id="GO:0020037">
    <property type="term" value="F:heme binding"/>
    <property type="evidence" value="ECO:0007669"/>
    <property type="project" value="InterPro"/>
</dbReference>
<dbReference type="SUPFAM" id="SSF48264">
    <property type="entry name" value="Cytochrome P450"/>
    <property type="match status" value="1"/>
</dbReference>
<evidence type="ECO:0000256" key="1">
    <source>
        <dbReference type="ARBA" id="ARBA00004685"/>
    </source>
</evidence>